<dbReference type="Pfam" id="PF00069">
    <property type="entry name" value="Pkinase"/>
    <property type="match status" value="2"/>
</dbReference>
<dbReference type="InterPro" id="IPR011009">
    <property type="entry name" value="Kinase-like_dom_sf"/>
</dbReference>
<organism evidence="9 10">
    <name type="scientific">Fasciolopsis buskii</name>
    <dbReference type="NCBI Taxonomy" id="27845"/>
    <lineage>
        <taxon>Eukaryota</taxon>
        <taxon>Metazoa</taxon>
        <taxon>Spiralia</taxon>
        <taxon>Lophotrochozoa</taxon>
        <taxon>Platyhelminthes</taxon>
        <taxon>Trematoda</taxon>
        <taxon>Digenea</taxon>
        <taxon>Plagiorchiida</taxon>
        <taxon>Echinostomata</taxon>
        <taxon>Echinostomatoidea</taxon>
        <taxon>Fasciolidae</taxon>
        <taxon>Fasciolopsis</taxon>
    </lineage>
</organism>
<evidence type="ECO:0000256" key="1">
    <source>
        <dbReference type="ARBA" id="ARBA00022527"/>
    </source>
</evidence>
<dbReference type="PROSITE" id="PS50011">
    <property type="entry name" value="PROTEIN_KINASE_DOM"/>
    <property type="match status" value="1"/>
</dbReference>
<keyword evidence="2" id="KW-0808">Transferase</keyword>
<dbReference type="Proteomes" id="UP000728185">
    <property type="component" value="Unassembled WGS sequence"/>
</dbReference>
<dbReference type="Gene3D" id="1.10.510.10">
    <property type="entry name" value="Transferase(Phosphotransferase) domain 1"/>
    <property type="match status" value="1"/>
</dbReference>
<evidence type="ECO:0000313" key="9">
    <source>
        <dbReference type="EMBL" id="KAA0184362.1"/>
    </source>
</evidence>
<keyword evidence="1" id="KW-0723">Serine/threonine-protein kinase</keyword>
<dbReference type="PROSITE" id="PS00107">
    <property type="entry name" value="PROTEIN_KINASE_ATP"/>
    <property type="match status" value="1"/>
</dbReference>
<gene>
    <name evidence="9" type="ORF">FBUS_03080</name>
</gene>
<dbReference type="PANTHER" id="PTHR24055">
    <property type="entry name" value="MITOGEN-ACTIVATED PROTEIN KINASE"/>
    <property type="match status" value="1"/>
</dbReference>
<keyword evidence="3 6" id="KW-0547">Nucleotide-binding</keyword>
<dbReference type="InterPro" id="IPR050117">
    <property type="entry name" value="MAPK"/>
</dbReference>
<keyword evidence="5 6" id="KW-0067">ATP-binding</keyword>
<evidence type="ECO:0000256" key="7">
    <source>
        <dbReference type="SAM" id="MobiDB-lite"/>
    </source>
</evidence>
<reference evidence="9" key="1">
    <citation type="submission" date="2019-05" db="EMBL/GenBank/DDBJ databases">
        <title>Annotation for the trematode Fasciolopsis buski.</title>
        <authorList>
            <person name="Choi Y.-J."/>
        </authorList>
    </citation>
    <scope>NUCLEOTIDE SEQUENCE</scope>
    <source>
        <strain evidence="9">HT</strain>
        <tissue evidence="9">Whole worm</tissue>
    </source>
</reference>
<evidence type="ECO:0000256" key="3">
    <source>
        <dbReference type="ARBA" id="ARBA00022741"/>
    </source>
</evidence>
<keyword evidence="4 9" id="KW-0418">Kinase</keyword>
<dbReference type="InterPro" id="IPR000719">
    <property type="entry name" value="Prot_kinase_dom"/>
</dbReference>
<feature type="region of interest" description="Disordered" evidence="7">
    <location>
        <begin position="364"/>
        <end position="389"/>
    </location>
</feature>
<dbReference type="OrthoDB" id="192887at2759"/>
<evidence type="ECO:0000256" key="5">
    <source>
        <dbReference type="ARBA" id="ARBA00022840"/>
    </source>
</evidence>
<dbReference type="GO" id="GO:0005524">
    <property type="term" value="F:ATP binding"/>
    <property type="evidence" value="ECO:0007669"/>
    <property type="project" value="UniProtKB-UniRule"/>
</dbReference>
<dbReference type="InterPro" id="IPR017441">
    <property type="entry name" value="Protein_kinase_ATP_BS"/>
</dbReference>
<comment type="caution">
    <text evidence="9">The sequence shown here is derived from an EMBL/GenBank/DDBJ whole genome shotgun (WGS) entry which is preliminary data.</text>
</comment>
<dbReference type="AlphaFoldDB" id="A0A8E0RP67"/>
<dbReference type="FunFam" id="1.10.510.10:FF:000624">
    <property type="entry name" value="Mitogen-activated protein kinase"/>
    <property type="match status" value="1"/>
</dbReference>
<proteinExistence type="predicted"/>
<dbReference type="FunFam" id="3.30.200.20:FF:000961">
    <property type="entry name" value="Mitogen-activated protein kinase"/>
    <property type="match status" value="1"/>
</dbReference>
<evidence type="ECO:0000256" key="6">
    <source>
        <dbReference type="PROSITE-ProRule" id="PRU10141"/>
    </source>
</evidence>
<dbReference type="GO" id="GO:0004674">
    <property type="term" value="F:protein serine/threonine kinase activity"/>
    <property type="evidence" value="ECO:0007669"/>
    <property type="project" value="UniProtKB-KW"/>
</dbReference>
<accession>A0A8E0RP67</accession>
<feature type="binding site" evidence="6">
    <location>
        <position position="101"/>
    </location>
    <ligand>
        <name>ATP</name>
        <dbReference type="ChEBI" id="CHEBI:30616"/>
    </ligand>
</feature>
<sequence>MSTTLFGHRPSSHGPFRNIVQVGYSPSRSAPQAETQREEALLSISIYAGIPGFFNTKPFFLPPRNPNDGTHGAVEKGLGYGAFGVVWSVIDPRDGQKVALKRIPRAFHNPITAKRVYREFRMLSCLKHDNIVNLIDVVKTDRYANFNEVYPFSRHLYTFVSLSHLFGIHGGSHICDFGLARMDDPYGEAVLTQEVVTQYYRSPELLMEATRYSYAVDIWSVGCTFAELLGRRILFPARSPLEQLELILNLTGSPSPGDLEHCHPDACAFVLSARPRHANTAMLLALAPDVDELTVHLLSSMLKFNPHKRISATEALKHPFLEEARLRYHSCMCSCCHDVMPKNSSGLEASDSAGAFCRAPPSPSTSSCASSTPSTDSAPSTPGKFGPRYETKTAANAHVSTSCSTSSSSSTVARRRYCRDLDPVCPILLPLNLDAGLRHVSDAKSALWQCVCEYFHRDNRNARVLLNRNAVNFANFIK</sequence>
<dbReference type="EMBL" id="LUCM01011150">
    <property type="protein sequence ID" value="KAA0184362.1"/>
    <property type="molecule type" value="Genomic_DNA"/>
</dbReference>
<feature type="domain" description="Protein kinase" evidence="8">
    <location>
        <begin position="72"/>
        <end position="321"/>
    </location>
</feature>
<feature type="compositionally biased region" description="Low complexity" evidence="7">
    <location>
        <begin position="364"/>
        <end position="382"/>
    </location>
</feature>
<keyword evidence="10" id="KW-1185">Reference proteome</keyword>
<evidence type="ECO:0000256" key="2">
    <source>
        <dbReference type="ARBA" id="ARBA00022679"/>
    </source>
</evidence>
<evidence type="ECO:0000259" key="8">
    <source>
        <dbReference type="PROSITE" id="PS50011"/>
    </source>
</evidence>
<dbReference type="Gene3D" id="3.30.200.20">
    <property type="entry name" value="Phosphorylase Kinase, domain 1"/>
    <property type="match status" value="1"/>
</dbReference>
<evidence type="ECO:0000313" key="10">
    <source>
        <dbReference type="Proteomes" id="UP000728185"/>
    </source>
</evidence>
<evidence type="ECO:0000256" key="4">
    <source>
        <dbReference type="ARBA" id="ARBA00022777"/>
    </source>
</evidence>
<protein>
    <submittedName>
        <fullName evidence="9">Serine/threonine kinase</fullName>
    </submittedName>
</protein>
<dbReference type="SUPFAM" id="SSF56112">
    <property type="entry name" value="Protein kinase-like (PK-like)"/>
    <property type="match status" value="1"/>
</dbReference>
<name>A0A8E0RP67_9TREM</name>